<evidence type="ECO:0000256" key="4">
    <source>
        <dbReference type="ARBA" id="ARBA00023163"/>
    </source>
</evidence>
<dbReference type="Proteomes" id="UP001518990">
    <property type="component" value="Unassembled WGS sequence"/>
</dbReference>
<dbReference type="Pfam" id="PF03466">
    <property type="entry name" value="LysR_substrate"/>
    <property type="match status" value="1"/>
</dbReference>
<dbReference type="PROSITE" id="PS50931">
    <property type="entry name" value="HTH_LYSR"/>
    <property type="match status" value="1"/>
</dbReference>
<evidence type="ECO:0000256" key="1">
    <source>
        <dbReference type="ARBA" id="ARBA00009437"/>
    </source>
</evidence>
<dbReference type="InterPro" id="IPR036388">
    <property type="entry name" value="WH-like_DNA-bd_sf"/>
</dbReference>
<keyword evidence="2" id="KW-0805">Transcription regulation</keyword>
<dbReference type="InterPro" id="IPR050950">
    <property type="entry name" value="HTH-type_LysR_regulators"/>
</dbReference>
<evidence type="ECO:0000256" key="2">
    <source>
        <dbReference type="ARBA" id="ARBA00023015"/>
    </source>
</evidence>
<keyword evidence="3" id="KW-0238">DNA-binding</keyword>
<dbReference type="Gene3D" id="3.40.190.290">
    <property type="match status" value="1"/>
</dbReference>
<dbReference type="SUPFAM" id="SSF46785">
    <property type="entry name" value="Winged helix' DNA-binding domain"/>
    <property type="match status" value="1"/>
</dbReference>
<dbReference type="Gene3D" id="1.10.10.10">
    <property type="entry name" value="Winged helix-like DNA-binding domain superfamily/Winged helix DNA-binding domain"/>
    <property type="match status" value="1"/>
</dbReference>
<dbReference type="SUPFAM" id="SSF53850">
    <property type="entry name" value="Periplasmic binding protein-like II"/>
    <property type="match status" value="1"/>
</dbReference>
<evidence type="ECO:0000259" key="5">
    <source>
        <dbReference type="PROSITE" id="PS50931"/>
    </source>
</evidence>
<dbReference type="Pfam" id="PF00126">
    <property type="entry name" value="HTH_1"/>
    <property type="match status" value="1"/>
</dbReference>
<keyword evidence="7" id="KW-1185">Reference proteome</keyword>
<dbReference type="PANTHER" id="PTHR30419:SF2">
    <property type="entry name" value="LYSR FAMILY TRANSCRIPTIONAL REGULATOR"/>
    <property type="match status" value="1"/>
</dbReference>
<dbReference type="CDD" id="cd08421">
    <property type="entry name" value="PBP2_LTTR_like_1"/>
    <property type="match status" value="1"/>
</dbReference>
<dbReference type="PANTHER" id="PTHR30419">
    <property type="entry name" value="HTH-TYPE TRANSCRIPTIONAL REGULATOR YBHD"/>
    <property type="match status" value="1"/>
</dbReference>
<evidence type="ECO:0000313" key="7">
    <source>
        <dbReference type="Proteomes" id="UP001518990"/>
    </source>
</evidence>
<name>A0ABS3K7P5_9PROT</name>
<dbReference type="RefSeq" id="WP_207445101.1">
    <property type="nucleotide sequence ID" value="NZ_CP061091.1"/>
</dbReference>
<comment type="similarity">
    <text evidence="1">Belongs to the LysR transcriptional regulatory family.</text>
</comment>
<gene>
    <name evidence="6" type="ORF">IAI60_02530</name>
</gene>
<dbReference type="InterPro" id="IPR000847">
    <property type="entry name" value="LysR_HTH_N"/>
</dbReference>
<accession>A0ABS3K7P5</accession>
<protein>
    <submittedName>
        <fullName evidence="6">LysR family transcriptional regulator</fullName>
    </submittedName>
</protein>
<feature type="domain" description="HTH lysR-type" evidence="5">
    <location>
        <begin position="7"/>
        <end position="64"/>
    </location>
</feature>
<evidence type="ECO:0000313" key="6">
    <source>
        <dbReference type="EMBL" id="MBO1073482.1"/>
    </source>
</evidence>
<keyword evidence="4" id="KW-0804">Transcription</keyword>
<dbReference type="InterPro" id="IPR036390">
    <property type="entry name" value="WH_DNA-bd_sf"/>
</dbReference>
<dbReference type="InterPro" id="IPR005119">
    <property type="entry name" value="LysR_subst-bd"/>
</dbReference>
<dbReference type="EMBL" id="JACTNF010000002">
    <property type="protein sequence ID" value="MBO1073482.1"/>
    <property type="molecule type" value="Genomic_DNA"/>
</dbReference>
<reference evidence="6 7" key="1">
    <citation type="submission" date="2020-09" db="EMBL/GenBank/DDBJ databases">
        <title>Roseomonas.</title>
        <authorList>
            <person name="Zhu W."/>
        </authorList>
    </citation>
    <scope>NUCLEOTIDE SEQUENCE [LARGE SCALE GENOMIC DNA]</scope>
    <source>
        <strain evidence="6 7">1311</strain>
    </source>
</reference>
<sequence length="301" mass="32697">MHPDRRLDPVSLRLFRAAVDERSLAQAAERECIALSAASRRIAELEARLGTVLLRRHDRGVTPTAAGEALMTHLGTLFDLFDRIGADMDAFASGARGHVRLQVNMSAVSGFLPEALAGFMPAHPRIRLTLEERYSEEIRHAVQTGVADIGLLSGTVPTPGLHRLPWREDRLMVVLPEEHPLLAREALTIADLDGVPFVGQPAETALQKLYRQRAAAAGIELNERVNVSGFDGVRRMVQAGLGLAILPATAALPYAAAMRLALRPLAEDWAERPLVLCTRDPRTLSAAARLLVAHLTRPAPG</sequence>
<evidence type="ECO:0000256" key="3">
    <source>
        <dbReference type="ARBA" id="ARBA00023125"/>
    </source>
</evidence>
<proteinExistence type="inferred from homology"/>
<organism evidence="6 7">
    <name type="scientific">Roseomonas marmotae</name>
    <dbReference type="NCBI Taxonomy" id="2768161"/>
    <lineage>
        <taxon>Bacteria</taxon>
        <taxon>Pseudomonadati</taxon>
        <taxon>Pseudomonadota</taxon>
        <taxon>Alphaproteobacteria</taxon>
        <taxon>Acetobacterales</taxon>
        <taxon>Roseomonadaceae</taxon>
        <taxon>Roseomonas</taxon>
    </lineage>
</organism>
<comment type="caution">
    <text evidence="6">The sequence shown here is derived from an EMBL/GenBank/DDBJ whole genome shotgun (WGS) entry which is preliminary data.</text>
</comment>